<comment type="caution">
    <text evidence="1">The sequence shown here is derived from an EMBL/GenBank/DDBJ whole genome shotgun (WGS) entry which is preliminary data.</text>
</comment>
<organism evidence="1 2">
    <name type="scientific">Hoylesella shahii DSM 15611 = JCM 12083</name>
    <dbReference type="NCBI Taxonomy" id="1122991"/>
    <lineage>
        <taxon>Bacteria</taxon>
        <taxon>Pseudomonadati</taxon>
        <taxon>Bacteroidota</taxon>
        <taxon>Bacteroidia</taxon>
        <taxon>Bacteroidales</taxon>
        <taxon>Prevotellaceae</taxon>
        <taxon>Hoylesella</taxon>
    </lineage>
</organism>
<name>A0A318HYH2_9BACT</name>
<sequence length="183" mass="21282">MEIVLTCGDKINIPDGCKAEIKDGVITIEKKPKFKDGDIFFNNGIIGIYRNGGGDRIFYHCTLMDERLFLGENRPSYFGWDKDARLATVEEKQLLFDKLTEQGLRWNVEEKKVEKIRWRAEKGSFYYLFTTAFYVAKAEEDGKEVANHRYAAYNYFRTKEQAEKAAELVKATLKKCHEENINI</sequence>
<accession>A0A318HYH2</accession>
<gene>
    <name evidence="1" type="ORF">EJ73_00624</name>
</gene>
<dbReference type="AlphaFoldDB" id="A0A318HYH2"/>
<reference evidence="1 2" key="1">
    <citation type="submission" date="2018-05" db="EMBL/GenBank/DDBJ databases">
        <title>Genomic Encyclopedia of Type Strains, Phase I: the one thousand microbial genomes (KMG-I) project.</title>
        <authorList>
            <person name="Kyrpides N."/>
        </authorList>
    </citation>
    <scope>NUCLEOTIDE SEQUENCE [LARGE SCALE GENOMIC DNA]</scope>
    <source>
        <strain evidence="1 2">DSM 15611</strain>
    </source>
</reference>
<proteinExistence type="predicted"/>
<dbReference type="OrthoDB" id="1083039at2"/>
<keyword evidence="2" id="KW-1185">Reference proteome</keyword>
<evidence type="ECO:0000313" key="1">
    <source>
        <dbReference type="EMBL" id="PXX23635.1"/>
    </source>
</evidence>
<dbReference type="EMBL" id="QJJX01000005">
    <property type="protein sequence ID" value="PXX23635.1"/>
    <property type="molecule type" value="Genomic_DNA"/>
</dbReference>
<dbReference type="Proteomes" id="UP000248314">
    <property type="component" value="Unassembled WGS sequence"/>
</dbReference>
<dbReference type="RefSeq" id="WP_052336709.1">
    <property type="nucleotide sequence ID" value="NZ_BAIZ01000025.1"/>
</dbReference>
<evidence type="ECO:0000313" key="2">
    <source>
        <dbReference type="Proteomes" id="UP000248314"/>
    </source>
</evidence>
<dbReference type="STRING" id="1122991.GCA_000613445_01304"/>
<protein>
    <submittedName>
        <fullName evidence="1">Uncharacterized protein</fullName>
    </submittedName>
</protein>